<reference evidence="3 4" key="1">
    <citation type="submission" date="2017-10" db="EMBL/GenBank/DDBJ databases">
        <title>Genome sequence of Caulobacter mirabilis FWC38.</title>
        <authorList>
            <person name="Fiebig A."/>
            <person name="Crosson S."/>
        </authorList>
    </citation>
    <scope>NUCLEOTIDE SEQUENCE [LARGE SCALE GENOMIC DNA]</scope>
    <source>
        <strain evidence="3 4">FWC 38</strain>
    </source>
</reference>
<keyword evidence="1 3" id="KW-0489">Methyltransferase</keyword>
<evidence type="ECO:0000313" key="4">
    <source>
        <dbReference type="Proteomes" id="UP000228945"/>
    </source>
</evidence>
<dbReference type="InterPro" id="IPR029063">
    <property type="entry name" value="SAM-dependent_MTases_sf"/>
</dbReference>
<sequence length="355" mass="37767">MSLLDRLKAEIAATGPISVAEYMTRCLHDPQDGYYATRPALGEAGDFITAPLISQMFGELLGLWAIETWSRLGKPAAFRLVEMGPGDGTLMSDLLRAVRLVPDFVAAADLWLIETSGPLVAAQKDRLAGAALTPRWAASIEELPAGAPVILIANELLDCLPARQFVQAGEDGWVERLVGLGPDGELAYGLAPAPDGATPTPGGMILEVSAAQEALGATLGGLIAREGGAALLIDYGRDKPEFGDTLQALRRHEKVDPLTFPGEADLTVYADFPTVRDAARQAGARATDAMPQGLFLGMLGIQHRAEALMAARPDRAEVVRRQLARLVAPDQMGELFKVATIHSDMLIPVGFEAQE</sequence>
<dbReference type="Proteomes" id="UP000228945">
    <property type="component" value="Chromosome"/>
</dbReference>
<dbReference type="KEGG" id="cmb:CSW64_17705"/>
<dbReference type="Pfam" id="PF02636">
    <property type="entry name" value="Methyltransf_28"/>
    <property type="match status" value="1"/>
</dbReference>
<evidence type="ECO:0000256" key="1">
    <source>
        <dbReference type="ARBA" id="ARBA00022603"/>
    </source>
</evidence>
<proteinExistence type="predicted"/>
<dbReference type="SUPFAM" id="SSF53335">
    <property type="entry name" value="S-adenosyl-L-methionine-dependent methyltransferases"/>
    <property type="match status" value="1"/>
</dbReference>
<keyword evidence="4" id="KW-1185">Reference proteome</keyword>
<dbReference type="InterPro" id="IPR003788">
    <property type="entry name" value="NDUFAF7"/>
</dbReference>
<evidence type="ECO:0000313" key="3">
    <source>
        <dbReference type="EMBL" id="ATQ44093.1"/>
    </source>
</evidence>
<dbReference type="Gene3D" id="3.40.50.12710">
    <property type="match status" value="1"/>
</dbReference>
<dbReference type="PANTHER" id="PTHR12049:SF7">
    <property type="entry name" value="PROTEIN ARGININE METHYLTRANSFERASE NDUFAF7, MITOCHONDRIAL"/>
    <property type="match status" value="1"/>
</dbReference>
<dbReference type="GO" id="GO:0035243">
    <property type="term" value="F:protein-arginine omega-N symmetric methyltransferase activity"/>
    <property type="evidence" value="ECO:0007669"/>
    <property type="project" value="TreeGrafter"/>
</dbReference>
<dbReference type="EMBL" id="CP024201">
    <property type="protein sequence ID" value="ATQ44093.1"/>
    <property type="molecule type" value="Genomic_DNA"/>
</dbReference>
<gene>
    <name evidence="3" type="ORF">CSW64_17705</name>
</gene>
<protein>
    <submittedName>
        <fullName evidence="3">SAM-dependent methyltransferase</fullName>
    </submittedName>
</protein>
<dbReference type="PANTHER" id="PTHR12049">
    <property type="entry name" value="PROTEIN ARGININE METHYLTRANSFERASE NDUFAF7, MITOCHONDRIAL"/>
    <property type="match status" value="1"/>
</dbReference>
<dbReference type="GO" id="GO:0032259">
    <property type="term" value="P:methylation"/>
    <property type="evidence" value="ECO:0007669"/>
    <property type="project" value="UniProtKB-KW"/>
</dbReference>
<evidence type="ECO:0000256" key="2">
    <source>
        <dbReference type="ARBA" id="ARBA00022679"/>
    </source>
</evidence>
<dbReference type="InterPro" id="IPR038375">
    <property type="entry name" value="NDUFAF7_sf"/>
</dbReference>
<dbReference type="RefSeq" id="WP_099623341.1">
    <property type="nucleotide sequence ID" value="NZ_CP024201.1"/>
</dbReference>
<accession>A0A2D2B1J2</accession>
<organism evidence="3 4">
    <name type="scientific">Caulobacter mirabilis</name>
    <dbReference type="NCBI Taxonomy" id="69666"/>
    <lineage>
        <taxon>Bacteria</taxon>
        <taxon>Pseudomonadati</taxon>
        <taxon>Pseudomonadota</taxon>
        <taxon>Alphaproteobacteria</taxon>
        <taxon>Caulobacterales</taxon>
        <taxon>Caulobacteraceae</taxon>
        <taxon>Caulobacter</taxon>
    </lineage>
</organism>
<dbReference type="AlphaFoldDB" id="A0A2D2B1J2"/>
<name>A0A2D2B1J2_9CAUL</name>
<dbReference type="OrthoDB" id="9794208at2"/>
<keyword evidence="2 3" id="KW-0808">Transferase</keyword>